<dbReference type="EMBL" id="CAIJEN010000016">
    <property type="protein sequence ID" value="CAD0095986.1"/>
    <property type="molecule type" value="Genomic_DNA"/>
</dbReference>
<dbReference type="Proteomes" id="UP000716446">
    <property type="component" value="Unassembled WGS sequence"/>
</dbReference>
<reference evidence="1" key="1">
    <citation type="submission" date="2020-06" db="EMBL/GenBank/DDBJ databases">
        <authorList>
            <person name="Onetto C."/>
        </authorList>
    </citation>
    <scope>NUCLEOTIDE SEQUENCE</scope>
</reference>
<organism evidence="1 2">
    <name type="scientific">Aureobasidium vineae</name>
    <dbReference type="NCBI Taxonomy" id="2773715"/>
    <lineage>
        <taxon>Eukaryota</taxon>
        <taxon>Fungi</taxon>
        <taxon>Dikarya</taxon>
        <taxon>Ascomycota</taxon>
        <taxon>Pezizomycotina</taxon>
        <taxon>Dothideomycetes</taxon>
        <taxon>Dothideomycetidae</taxon>
        <taxon>Dothideales</taxon>
        <taxon>Saccotheciaceae</taxon>
        <taxon>Aureobasidium</taxon>
    </lineage>
</organism>
<proteinExistence type="predicted"/>
<gene>
    <name evidence="1" type="ORF">AWRI4619_LOCUS9150</name>
</gene>
<evidence type="ECO:0000313" key="1">
    <source>
        <dbReference type="EMBL" id="CAD0095986.1"/>
    </source>
</evidence>
<comment type="caution">
    <text evidence="1">The sequence shown here is derived from an EMBL/GenBank/DDBJ whole genome shotgun (WGS) entry which is preliminary data.</text>
</comment>
<protein>
    <submittedName>
        <fullName evidence="1">Uncharacterized protein</fullName>
    </submittedName>
</protein>
<evidence type="ECO:0000313" key="2">
    <source>
        <dbReference type="Proteomes" id="UP000716446"/>
    </source>
</evidence>
<name>A0A9N8K2M8_9PEZI</name>
<keyword evidence="2" id="KW-1185">Reference proteome</keyword>
<sequence length="235" mass="24793">MSNSTNITSNPADACPSTLGWYAPDTWRNSTSSNFSQAACAAPACDNFPMKLAECCGRPHNVLQYFDTRIGPYASCALADNNDTAAYQAFQSCLADQEVRGFRCNSQDGFAVESGCGAGISEAPINNTDWPNQQTCSLPISVNATRAMKKCCSNYGNNGEGLVVFSEGCSIGCMSNSTNGTFNDCIGDNYNNPQGYLCTINDGRENPNTGVGAQASPSLVGVFTVLLLGSSMLLL</sequence>
<accession>A0A9N8K2M8</accession>
<dbReference type="AlphaFoldDB" id="A0A9N8K2M8"/>